<dbReference type="GO" id="GO:0043190">
    <property type="term" value="C:ATP-binding cassette (ABC) transporter complex"/>
    <property type="evidence" value="ECO:0007669"/>
    <property type="project" value="InterPro"/>
</dbReference>
<dbReference type="AlphaFoldDB" id="D4YTP7"/>
<accession>D4YTP7</accession>
<comment type="similarity">
    <text evidence="2">Belongs to the bacterial solute-binding protein 5 family.</text>
</comment>
<keyword evidence="5" id="KW-0571">Peptide transport</keyword>
<proteinExistence type="inferred from homology"/>
<keyword evidence="3" id="KW-0813">Transport</keyword>
<name>D4YTP7_9LACO</name>
<dbReference type="GO" id="GO:0015833">
    <property type="term" value="P:peptide transport"/>
    <property type="evidence" value="ECO:0007669"/>
    <property type="project" value="UniProtKB-KW"/>
</dbReference>
<dbReference type="eggNOG" id="COG4166">
    <property type="taxonomic scope" value="Bacteria"/>
</dbReference>
<gene>
    <name evidence="8" type="primary">oppA3</name>
    <name evidence="8" type="ORF">HMPREF0493_0908</name>
</gene>
<dbReference type="PANTHER" id="PTHR30290">
    <property type="entry name" value="PERIPLASMIC BINDING COMPONENT OF ABC TRANSPORTER"/>
    <property type="match status" value="1"/>
</dbReference>
<dbReference type="FunFam" id="3.10.105.10:FF:000001">
    <property type="entry name" value="Oligopeptide ABC transporter, oligopeptide-binding protein"/>
    <property type="match status" value="1"/>
</dbReference>
<evidence type="ECO:0000256" key="4">
    <source>
        <dbReference type="ARBA" id="ARBA00022729"/>
    </source>
</evidence>
<reference evidence="8 9" key="1">
    <citation type="submission" date="2010-04" db="EMBL/GenBank/DDBJ databases">
        <authorList>
            <person name="Muzny D."/>
            <person name="Qin X."/>
            <person name="Deng J."/>
            <person name="Jiang H."/>
            <person name="Liu Y."/>
            <person name="Qu J."/>
            <person name="Song X.-Z."/>
            <person name="Zhang L."/>
            <person name="Thornton R."/>
            <person name="Coyle M."/>
            <person name="Francisco L."/>
            <person name="Jackson L."/>
            <person name="Javaid M."/>
            <person name="Korchina V."/>
            <person name="Kovar C."/>
            <person name="Mata R."/>
            <person name="Mathew T."/>
            <person name="Ngo R."/>
            <person name="Nguyen L."/>
            <person name="Nguyen N."/>
            <person name="Okwuonu G."/>
            <person name="Ongeri F."/>
            <person name="Pham C."/>
            <person name="Simmons D."/>
            <person name="Wilczek-Boney K."/>
            <person name="Hale W."/>
            <person name="Jakkamsetti A."/>
            <person name="Pham P."/>
            <person name="Ruth R."/>
            <person name="San Lucas F."/>
            <person name="Warren J."/>
            <person name="Zhang J."/>
            <person name="Zhao Z."/>
            <person name="Zhou C."/>
            <person name="Zhu D."/>
            <person name="Lee S."/>
            <person name="Bess C."/>
            <person name="Blankenburg K."/>
            <person name="Forbes L."/>
            <person name="Fu Q."/>
            <person name="Gubbala S."/>
            <person name="Hirani K."/>
            <person name="Jayaseelan J.C."/>
            <person name="Lara F."/>
            <person name="Munidasa M."/>
            <person name="Palculict T."/>
            <person name="Patil S."/>
            <person name="Pu L.-L."/>
            <person name="Saada N."/>
            <person name="Tang L."/>
            <person name="Weissenberger G."/>
            <person name="Zhu Y."/>
            <person name="Hemphill L."/>
            <person name="Shang Y."/>
            <person name="Youmans B."/>
            <person name="Ayvaz T."/>
            <person name="Ross M."/>
            <person name="Santibanez J."/>
            <person name="Aqrawi P."/>
            <person name="Gross S."/>
            <person name="Joshi V."/>
            <person name="Fowler G."/>
            <person name="Nazareth L."/>
            <person name="Reid J."/>
            <person name="Worley K."/>
            <person name="Petrosino J."/>
            <person name="Highlander S."/>
            <person name="Gibbs R."/>
        </authorList>
    </citation>
    <scope>NUCLEOTIDE SEQUENCE [LARGE SCALE GENOMIC DNA]</scope>
    <source>
        <strain evidence="8 9">DSM 11664</strain>
    </source>
</reference>
<sequence length="544" mass="59985">MKFTRVLAAGATVLASAVALAACGSSSSSNSSSLAKQTINWEESAEIPTMDLSKATDVTSFNQLNNVMEGLYRLGKDSKVEPGLATKTTVSKDGKTWIFTLRKNAKWSNGDPVTAKDFVYSWRRTINPKTASQYAYLFEGIHNATKISAGKASVNSLGIKAEGNYKLVVTLDKRIPYFKLLMGFPLFFPQQEKAVEKYGSKYGTASKYMVYDGPFKQTGWTGSNLSWSLKKNPDYWDKKHVKLNTINYSVQKTPSTAYNLYQAGKIDAVALDASETKNLKNQKGFTLRPGASTFYLQYNEAKNKNLKNANLRRAISLAINRKAVTSALGGANKPASSLTAAGLTKVEGQDFATKAKDTQYSKYDPAEAKKLYKKALKELGVKSISLTILSDDTDAGEKTTETLQSEIEENLKGIKISVQNLPFKTRLSRSTSGNFDIVVSGWGADFADPISFDDLFTTNNPNNNGKWKNSEYDKLIAASKTTSNNEERYNDLVKAEKILLKDQGITPLYYQTTAWLIRPNIKGVIYNPAGANYNFKEAYVSSSK</sequence>
<evidence type="ECO:0000256" key="1">
    <source>
        <dbReference type="ARBA" id="ARBA00004193"/>
    </source>
</evidence>
<feature type="domain" description="Solute-binding protein family 5" evidence="7">
    <location>
        <begin position="79"/>
        <end position="463"/>
    </location>
</feature>
<dbReference type="OrthoDB" id="403896at2"/>
<dbReference type="InterPro" id="IPR030678">
    <property type="entry name" value="Peptide/Ni-bd"/>
</dbReference>
<dbReference type="InterPro" id="IPR023765">
    <property type="entry name" value="SBP_5_CS"/>
</dbReference>
<dbReference type="Pfam" id="PF00496">
    <property type="entry name" value="SBP_bac_5"/>
    <property type="match status" value="1"/>
</dbReference>
<evidence type="ECO:0000256" key="2">
    <source>
        <dbReference type="ARBA" id="ARBA00005695"/>
    </source>
</evidence>
<dbReference type="EMBL" id="ADNY01000032">
    <property type="protein sequence ID" value="EFG55458.1"/>
    <property type="molecule type" value="Genomic_DNA"/>
</dbReference>
<dbReference type="PROSITE" id="PS01040">
    <property type="entry name" value="SBP_BACTERIAL_5"/>
    <property type="match status" value="1"/>
</dbReference>
<comment type="subcellular location">
    <subcellularLocation>
        <location evidence="1">Cell membrane</location>
        <topology evidence="1">Lipid-anchor</topology>
    </subcellularLocation>
</comment>
<dbReference type="PIRSF" id="PIRSF002741">
    <property type="entry name" value="MppA"/>
    <property type="match status" value="1"/>
</dbReference>
<keyword evidence="5" id="KW-0653">Protein transport</keyword>
<evidence type="ECO:0000256" key="5">
    <source>
        <dbReference type="ARBA" id="ARBA00022856"/>
    </source>
</evidence>
<dbReference type="Proteomes" id="UP000004069">
    <property type="component" value="Unassembled WGS sequence"/>
</dbReference>
<protein>
    <submittedName>
        <fullName evidence="8">ABC transporter, substrate-binding protein, family 5</fullName>
    </submittedName>
</protein>
<evidence type="ECO:0000259" key="7">
    <source>
        <dbReference type="Pfam" id="PF00496"/>
    </source>
</evidence>
<dbReference type="FunFam" id="3.90.76.10:FF:000001">
    <property type="entry name" value="Oligopeptide ABC transporter substrate-binding protein"/>
    <property type="match status" value="1"/>
</dbReference>
<organism evidence="8 9">
    <name type="scientific">Lactobacillus amylolyticus DSM 11664</name>
    <dbReference type="NCBI Taxonomy" id="585524"/>
    <lineage>
        <taxon>Bacteria</taxon>
        <taxon>Bacillati</taxon>
        <taxon>Bacillota</taxon>
        <taxon>Bacilli</taxon>
        <taxon>Lactobacillales</taxon>
        <taxon>Lactobacillaceae</taxon>
        <taxon>Lactobacillus</taxon>
    </lineage>
</organism>
<dbReference type="PANTHER" id="PTHR30290:SF10">
    <property type="entry name" value="PERIPLASMIC OLIGOPEPTIDE-BINDING PROTEIN-RELATED"/>
    <property type="match status" value="1"/>
</dbReference>
<dbReference type="PROSITE" id="PS51257">
    <property type="entry name" value="PROKAR_LIPOPROTEIN"/>
    <property type="match status" value="1"/>
</dbReference>
<dbReference type="GO" id="GO:0030288">
    <property type="term" value="C:outer membrane-bounded periplasmic space"/>
    <property type="evidence" value="ECO:0007669"/>
    <property type="project" value="UniProtKB-ARBA"/>
</dbReference>
<dbReference type="InterPro" id="IPR000914">
    <property type="entry name" value="SBP_5_dom"/>
</dbReference>
<comment type="caution">
    <text evidence="8">The sequence shown here is derived from an EMBL/GenBank/DDBJ whole genome shotgun (WGS) entry which is preliminary data.</text>
</comment>
<dbReference type="GO" id="GO:1904680">
    <property type="term" value="F:peptide transmembrane transporter activity"/>
    <property type="evidence" value="ECO:0007669"/>
    <property type="project" value="TreeGrafter"/>
</dbReference>
<dbReference type="STRING" id="83683.B1745_00920"/>
<feature type="chain" id="PRO_5039022747" evidence="6">
    <location>
        <begin position="22"/>
        <end position="544"/>
    </location>
</feature>
<dbReference type="Gene3D" id="3.10.105.10">
    <property type="entry name" value="Dipeptide-binding Protein, Domain 3"/>
    <property type="match status" value="1"/>
</dbReference>
<feature type="signal peptide" evidence="6">
    <location>
        <begin position="1"/>
        <end position="21"/>
    </location>
</feature>
<evidence type="ECO:0000313" key="8">
    <source>
        <dbReference type="EMBL" id="EFG55458.1"/>
    </source>
</evidence>
<dbReference type="Gene3D" id="3.40.190.10">
    <property type="entry name" value="Periplasmic binding protein-like II"/>
    <property type="match status" value="1"/>
</dbReference>
<keyword evidence="9" id="KW-1185">Reference proteome</keyword>
<dbReference type="InterPro" id="IPR039424">
    <property type="entry name" value="SBP_5"/>
</dbReference>
<evidence type="ECO:0000313" key="9">
    <source>
        <dbReference type="Proteomes" id="UP000004069"/>
    </source>
</evidence>
<dbReference type="RefSeq" id="WP_006352060.1">
    <property type="nucleotide sequence ID" value="NZ_ADNY01000032.1"/>
</dbReference>
<dbReference type="CDD" id="cd08504">
    <property type="entry name" value="PBP2_OppA"/>
    <property type="match status" value="1"/>
</dbReference>
<evidence type="ECO:0000256" key="6">
    <source>
        <dbReference type="SAM" id="SignalP"/>
    </source>
</evidence>
<evidence type="ECO:0000256" key="3">
    <source>
        <dbReference type="ARBA" id="ARBA00022448"/>
    </source>
</evidence>
<dbReference type="SUPFAM" id="SSF53850">
    <property type="entry name" value="Periplasmic binding protein-like II"/>
    <property type="match status" value="1"/>
</dbReference>
<dbReference type="Gene3D" id="3.90.76.10">
    <property type="entry name" value="Dipeptide-binding Protein, Domain 1"/>
    <property type="match status" value="1"/>
</dbReference>
<keyword evidence="4 6" id="KW-0732">Signal</keyword>